<feature type="transmembrane region" description="Helical" evidence="1">
    <location>
        <begin position="290"/>
        <end position="313"/>
    </location>
</feature>
<feature type="transmembrane region" description="Helical" evidence="1">
    <location>
        <begin position="229"/>
        <end position="248"/>
    </location>
</feature>
<dbReference type="InterPro" id="IPR002656">
    <property type="entry name" value="Acyl_transf_3_dom"/>
</dbReference>
<dbReference type="PANTHER" id="PTHR36927">
    <property type="entry name" value="BLR4337 PROTEIN"/>
    <property type="match status" value="1"/>
</dbReference>
<protein>
    <submittedName>
        <fullName evidence="3">Peptidoglycan/LPS O-acetylase OafA/YrhL</fullName>
    </submittedName>
</protein>
<evidence type="ECO:0000259" key="2">
    <source>
        <dbReference type="Pfam" id="PF01757"/>
    </source>
</evidence>
<feature type="transmembrane region" description="Helical" evidence="1">
    <location>
        <begin position="357"/>
        <end position="379"/>
    </location>
</feature>
<gene>
    <name evidence="3" type="ORF">CLV63_102139</name>
</gene>
<dbReference type="AlphaFoldDB" id="A0A2P8DS18"/>
<keyword evidence="4" id="KW-1185">Reference proteome</keyword>
<dbReference type="OrthoDB" id="7375713at2"/>
<feature type="transmembrane region" description="Helical" evidence="1">
    <location>
        <begin position="151"/>
        <end position="169"/>
    </location>
</feature>
<name>A0A2P8DS18_9ACTN</name>
<dbReference type="PANTHER" id="PTHR36927:SF4">
    <property type="entry name" value="BLR5718 PROTEIN"/>
    <property type="match status" value="1"/>
</dbReference>
<evidence type="ECO:0000313" key="3">
    <source>
        <dbReference type="EMBL" id="PSL00013.1"/>
    </source>
</evidence>
<accession>A0A2P8DS18</accession>
<organism evidence="3 4">
    <name type="scientific">Murinocardiopsis flavida</name>
    <dbReference type="NCBI Taxonomy" id="645275"/>
    <lineage>
        <taxon>Bacteria</taxon>
        <taxon>Bacillati</taxon>
        <taxon>Actinomycetota</taxon>
        <taxon>Actinomycetes</taxon>
        <taxon>Streptosporangiales</taxon>
        <taxon>Nocardiopsidaceae</taxon>
        <taxon>Murinocardiopsis</taxon>
    </lineage>
</organism>
<feature type="transmembrane region" description="Helical" evidence="1">
    <location>
        <begin position="189"/>
        <end position="209"/>
    </location>
</feature>
<reference evidence="3 4" key="1">
    <citation type="submission" date="2018-03" db="EMBL/GenBank/DDBJ databases">
        <title>Genomic Encyclopedia of Archaeal and Bacterial Type Strains, Phase II (KMG-II): from individual species to whole genera.</title>
        <authorList>
            <person name="Goeker M."/>
        </authorList>
    </citation>
    <scope>NUCLEOTIDE SEQUENCE [LARGE SCALE GENOMIC DNA]</scope>
    <source>
        <strain evidence="3 4">DSM 45312</strain>
    </source>
</reference>
<evidence type="ECO:0000313" key="4">
    <source>
        <dbReference type="Proteomes" id="UP000240542"/>
    </source>
</evidence>
<dbReference type="Pfam" id="PF01757">
    <property type="entry name" value="Acyl_transf_3"/>
    <property type="match status" value="1"/>
</dbReference>
<dbReference type="GO" id="GO:0016747">
    <property type="term" value="F:acyltransferase activity, transferring groups other than amino-acyl groups"/>
    <property type="evidence" value="ECO:0007669"/>
    <property type="project" value="InterPro"/>
</dbReference>
<feature type="transmembrane region" description="Helical" evidence="1">
    <location>
        <begin position="64"/>
        <end position="84"/>
    </location>
</feature>
<proteinExistence type="predicted"/>
<evidence type="ECO:0000256" key="1">
    <source>
        <dbReference type="SAM" id="Phobius"/>
    </source>
</evidence>
<comment type="caution">
    <text evidence="3">The sequence shown here is derived from an EMBL/GenBank/DDBJ whole genome shotgun (WGS) entry which is preliminary data.</text>
</comment>
<feature type="transmembrane region" description="Helical" evidence="1">
    <location>
        <begin position="333"/>
        <end position="351"/>
    </location>
</feature>
<dbReference type="RefSeq" id="WP_106581394.1">
    <property type="nucleotide sequence ID" value="NZ_PYGA01000002.1"/>
</dbReference>
<feature type="transmembrane region" description="Helical" evidence="1">
    <location>
        <begin position="104"/>
        <end position="125"/>
    </location>
</feature>
<sequence>MTRVPDRPAAPPATRTRLLYVDNLRTALTVLVVLHHAAITYSNIPHWYYPEPPTDSSGTLLDILLVLNQAFFMGAFFLIAGLFVPGSHDRKGTARFLGERLLRLGAPLLVWLLALRPLVTLGRYADAREAAAQQGAELPYWQYYLTSFTPGPMWFVEVLLVFSALYVLWRHLTAKGRRASGPAPVTGRAPGAAAIVAFVVGLALVSYLWRIVLPMGDPLPVLGLPTPAYLPQYAALFTIGLVATRRGWLEGLSRTVGRIGFAAAAAAAVAIVLLLVGSSEEAAFLGHGTWQSLVMTTCESALAVGMVLGLLVLFRERLDRQGRRRRFLSAHAYTVYLIHPVVLVALGYALSGVDAPAVAKFVLLAVLAVPLCWSAALPVRALPGARKVL</sequence>
<feature type="domain" description="Acyltransferase 3" evidence="2">
    <location>
        <begin position="19"/>
        <end position="375"/>
    </location>
</feature>
<feature type="transmembrane region" description="Helical" evidence="1">
    <location>
        <begin position="260"/>
        <end position="278"/>
    </location>
</feature>
<dbReference type="InterPro" id="IPR050623">
    <property type="entry name" value="Glucan_succinyl_AcylTrfase"/>
</dbReference>
<keyword evidence="1" id="KW-1133">Transmembrane helix</keyword>
<dbReference type="Proteomes" id="UP000240542">
    <property type="component" value="Unassembled WGS sequence"/>
</dbReference>
<keyword evidence="1" id="KW-0812">Transmembrane</keyword>
<keyword evidence="1" id="KW-0472">Membrane</keyword>
<feature type="transmembrane region" description="Helical" evidence="1">
    <location>
        <begin position="24"/>
        <end position="44"/>
    </location>
</feature>
<dbReference type="EMBL" id="PYGA01000002">
    <property type="protein sequence ID" value="PSL00013.1"/>
    <property type="molecule type" value="Genomic_DNA"/>
</dbReference>